<accession>A0ABV1RLE0</accession>
<dbReference type="GO" id="GO:0032259">
    <property type="term" value="P:methylation"/>
    <property type="evidence" value="ECO:0007669"/>
    <property type="project" value="UniProtKB-KW"/>
</dbReference>
<comment type="caution">
    <text evidence="1">The sequence shown here is derived from an EMBL/GenBank/DDBJ whole genome shotgun (WGS) entry which is preliminary data.</text>
</comment>
<keyword evidence="1" id="KW-0489">Methyltransferase</keyword>
<gene>
    <name evidence="1" type="ORF">ABS311_16890</name>
</gene>
<name>A0ABV1RLE0_9ALTE</name>
<dbReference type="Gene3D" id="3.40.50.150">
    <property type="entry name" value="Vaccinia Virus protein VP39"/>
    <property type="match status" value="1"/>
</dbReference>
<proteinExistence type="predicted"/>
<dbReference type="GO" id="GO:0008168">
    <property type="term" value="F:methyltransferase activity"/>
    <property type="evidence" value="ECO:0007669"/>
    <property type="project" value="UniProtKB-KW"/>
</dbReference>
<protein>
    <submittedName>
        <fullName evidence="1">Methyltransferase domain-containing protein</fullName>
    </submittedName>
</protein>
<dbReference type="InterPro" id="IPR019410">
    <property type="entry name" value="Methyltransf_16"/>
</dbReference>
<dbReference type="SUPFAM" id="SSF53335">
    <property type="entry name" value="S-adenosyl-L-methionine-dependent methyltransferases"/>
    <property type="match status" value="1"/>
</dbReference>
<reference evidence="1 2" key="1">
    <citation type="submission" date="2024-06" db="EMBL/GenBank/DDBJ databases">
        <authorList>
            <person name="Chen R.Y."/>
        </authorList>
    </citation>
    <scope>NUCLEOTIDE SEQUENCE [LARGE SCALE GENOMIC DNA]</scope>
    <source>
        <strain evidence="1 2">D2</strain>
    </source>
</reference>
<dbReference type="PANTHER" id="PTHR14614">
    <property type="entry name" value="HEPATOCELLULAR CARCINOMA-ASSOCIATED ANTIGEN"/>
    <property type="match status" value="1"/>
</dbReference>
<keyword evidence="1" id="KW-0808">Transferase</keyword>
<dbReference type="RefSeq" id="WP_143872692.1">
    <property type="nucleotide sequence ID" value="NZ_CP041660.1"/>
</dbReference>
<dbReference type="InterPro" id="IPR029063">
    <property type="entry name" value="SAM-dependent_MTases_sf"/>
</dbReference>
<dbReference type="EMBL" id="JBELOE010000265">
    <property type="protein sequence ID" value="MER2493557.1"/>
    <property type="molecule type" value="Genomic_DNA"/>
</dbReference>
<evidence type="ECO:0000313" key="1">
    <source>
        <dbReference type="EMBL" id="MER2493557.1"/>
    </source>
</evidence>
<dbReference type="Pfam" id="PF10294">
    <property type="entry name" value="Methyltransf_16"/>
    <property type="match status" value="1"/>
</dbReference>
<organism evidence="1 2">
    <name type="scientific">Catenovulum sediminis</name>
    <dbReference type="NCBI Taxonomy" id="1740262"/>
    <lineage>
        <taxon>Bacteria</taxon>
        <taxon>Pseudomonadati</taxon>
        <taxon>Pseudomonadota</taxon>
        <taxon>Gammaproteobacteria</taxon>
        <taxon>Alteromonadales</taxon>
        <taxon>Alteromonadaceae</taxon>
        <taxon>Catenovulum</taxon>
    </lineage>
</organism>
<evidence type="ECO:0000313" key="2">
    <source>
        <dbReference type="Proteomes" id="UP001467690"/>
    </source>
</evidence>
<dbReference type="CDD" id="cd02440">
    <property type="entry name" value="AdoMet_MTases"/>
    <property type="match status" value="1"/>
</dbReference>
<sequence length="218" mass="24531">MTTARVRYQTVEFDNYDIHLRTLFDNQQYDDSKGEAEALGISSASWPLFGIVWPSGLVLAHYLSDYQVENKRILEVGCGIGLSSLLLNARHANVTATDYHPEAGRFLAENVRLNKGQSIPFTRVDWNDGETVLGQFDMIVGSDLLYEAEHIALLSDFIAAHAKPQCEVILVDPGRGQQSRFSKKMMAYGFACQQSVPVHTDFLEKPFKGRIWKFNRAA</sequence>
<dbReference type="Proteomes" id="UP001467690">
    <property type="component" value="Unassembled WGS sequence"/>
</dbReference>
<keyword evidence="2" id="KW-1185">Reference proteome</keyword>